<keyword evidence="2" id="KW-1185">Reference proteome</keyword>
<dbReference type="EMBL" id="KT624200">
    <property type="protein sequence ID" value="AMM45073.1"/>
    <property type="molecule type" value="Genomic_DNA"/>
</dbReference>
<dbReference type="OrthoDB" id="21770at10239"/>
<gene>
    <name evidence="1" type="ORF">SP15_266</name>
</gene>
<accession>A0A127AWZ3</accession>
<organism evidence="1 2">
    <name type="scientific">Bacillus phage SP-15</name>
    <dbReference type="NCBI Taxonomy" id="1792032"/>
    <lineage>
        <taxon>Viruses</taxon>
        <taxon>Duplodnaviria</taxon>
        <taxon>Heunggongvirae</taxon>
        <taxon>Uroviricota</taxon>
        <taxon>Caudoviricetes</taxon>
        <taxon>Thornevirus</taxon>
        <taxon>Thornevirus SP15</taxon>
    </lineage>
</organism>
<reference evidence="1 2" key="1">
    <citation type="submission" date="2015-08" db="EMBL/GenBank/DDBJ databases">
        <authorList>
            <person name="Babu N.S."/>
            <person name="Beckwith C.J."/>
            <person name="Beseler K.G."/>
            <person name="Brison A."/>
            <person name="Carone J.V."/>
            <person name="Caskin T.P."/>
            <person name="Diamond M."/>
            <person name="Durham M.E."/>
            <person name="Foxe J.M."/>
            <person name="Go M."/>
            <person name="Henderson B.A."/>
            <person name="Jones I.B."/>
            <person name="McGettigan J.A."/>
            <person name="Micheletti S.J."/>
            <person name="Nasrallah M.E."/>
            <person name="Ortiz D."/>
            <person name="Piller C.R."/>
            <person name="Privatt S.R."/>
            <person name="Schneider S.L."/>
            <person name="Sharp S."/>
            <person name="Smith T.C."/>
            <person name="Stanton J.D."/>
            <person name="Ullery H.E."/>
            <person name="Wilson R.J."/>
            <person name="Serrano M.G."/>
            <person name="Buck G."/>
            <person name="Lee V."/>
            <person name="Wang Y."/>
            <person name="Carvalho R."/>
            <person name="Voegtly L."/>
            <person name="Shi R."/>
            <person name="Duckworth R."/>
            <person name="Johnson A."/>
            <person name="Loviza R."/>
            <person name="Walstead R."/>
            <person name="Shah Z."/>
            <person name="Kiflezghi M."/>
            <person name="Wade K."/>
            <person name="Ball S.L."/>
            <person name="Bradley K.W."/>
            <person name="Asai D.J."/>
            <person name="Bowman C.A."/>
            <person name="Russell D.A."/>
            <person name="Pope W.H."/>
            <person name="Jacobs-Sera D."/>
            <person name="Hendrix R.W."/>
            <person name="Hatfull G.F."/>
        </authorList>
    </citation>
    <scope>NUCLEOTIDE SEQUENCE [LARGE SCALE GENOMIC DNA]</scope>
</reference>
<dbReference type="Proteomes" id="UP000203261">
    <property type="component" value="Segment"/>
</dbReference>
<evidence type="ECO:0000313" key="1">
    <source>
        <dbReference type="EMBL" id="AMM45073.1"/>
    </source>
</evidence>
<protein>
    <submittedName>
        <fullName evidence="1">Uncharacterized protein</fullName>
    </submittedName>
</protein>
<proteinExistence type="predicted"/>
<dbReference type="RefSeq" id="YP_009302662.1">
    <property type="nucleotide sequence ID" value="NC_031245.1"/>
</dbReference>
<evidence type="ECO:0000313" key="2">
    <source>
        <dbReference type="Proteomes" id="UP000203261"/>
    </source>
</evidence>
<name>A0A127AWZ3_9CAUD</name>
<sequence length="121" mass="13876">MAKYRKKPVVIDADQWFRGIQLDGVVCMTRIDSEEEATGSVYVERDKGEIVQLWNVPSELPLYYDDEHKHRHVQHPGWGWVMTKEGGIAITEGDYLITGIVGEKYPCKPDIFADSYDKISD</sequence>
<dbReference type="GeneID" id="29125441"/>
<dbReference type="KEGG" id="vg:29125441"/>